<dbReference type="OrthoDB" id="3647414at2759"/>
<dbReference type="GeneID" id="27898277"/>
<gene>
    <name evidence="2" type="ORF">SEPMUDRAFT_115233</name>
</gene>
<accession>M3CR99</accession>
<protein>
    <submittedName>
        <fullName evidence="2">Uncharacterized protein</fullName>
    </submittedName>
</protein>
<evidence type="ECO:0000256" key="1">
    <source>
        <dbReference type="SAM" id="MobiDB-lite"/>
    </source>
</evidence>
<dbReference type="Proteomes" id="UP000016931">
    <property type="component" value="Unassembled WGS sequence"/>
</dbReference>
<dbReference type="RefSeq" id="XP_016764309.1">
    <property type="nucleotide sequence ID" value="XM_016901140.1"/>
</dbReference>
<dbReference type="HOGENOM" id="CLU_814237_0_0_1"/>
<reference evidence="2 3" key="1">
    <citation type="journal article" date="2012" name="PLoS Pathog.">
        <title>Diverse lifestyles and strategies of plant pathogenesis encoded in the genomes of eighteen Dothideomycetes fungi.</title>
        <authorList>
            <person name="Ohm R.A."/>
            <person name="Feau N."/>
            <person name="Henrissat B."/>
            <person name="Schoch C.L."/>
            <person name="Horwitz B.A."/>
            <person name="Barry K.W."/>
            <person name="Condon B.J."/>
            <person name="Copeland A.C."/>
            <person name="Dhillon B."/>
            <person name="Glaser F."/>
            <person name="Hesse C.N."/>
            <person name="Kosti I."/>
            <person name="LaButti K."/>
            <person name="Lindquist E.A."/>
            <person name="Lucas S."/>
            <person name="Salamov A.A."/>
            <person name="Bradshaw R.E."/>
            <person name="Ciuffetti L."/>
            <person name="Hamelin R.C."/>
            <person name="Kema G.H.J."/>
            <person name="Lawrence C."/>
            <person name="Scott J.A."/>
            <person name="Spatafora J.W."/>
            <person name="Turgeon B.G."/>
            <person name="de Wit P.J.G.M."/>
            <person name="Zhong S."/>
            <person name="Goodwin S.B."/>
            <person name="Grigoriev I.V."/>
        </authorList>
    </citation>
    <scope>NUCLEOTIDE SEQUENCE [LARGE SCALE GENOMIC DNA]</scope>
    <source>
        <strain evidence="2 3">SO2202</strain>
    </source>
</reference>
<sequence>MAADLIQTARTQAATLSADSPCSDGLLVLHPLAAYMTSLPTPAMVLVTDYALCFDTGASRKAYGRSNATKADKTTTFSTMSVAIRAQGNPDIPRVFLCGSQHRKIGVKDAAADHWHYVMVMKLAGAWHIFTTGGVEDHGTGKARVVSLQGMSVVAHLLRQTHRKPQATAWVKKREVEESSCIADAVEAAMEVFEAVAVHGKQGEEILSYPGLVAGRKGVVLTLPLALPVPATIIAVPSQTPSPSPSPPPSIRAIADAHAWFTRPPVQVLYSHDAEQDSEWLPLTASPLPTDCSLANPRRDAIIRTRWPQASGLAPLSTPRPGTPEGSAQGKIRESEEEDWS</sequence>
<organism evidence="2 3">
    <name type="scientific">Sphaerulina musiva (strain SO2202)</name>
    <name type="common">Poplar stem canker fungus</name>
    <name type="synonym">Septoria musiva</name>
    <dbReference type="NCBI Taxonomy" id="692275"/>
    <lineage>
        <taxon>Eukaryota</taxon>
        <taxon>Fungi</taxon>
        <taxon>Dikarya</taxon>
        <taxon>Ascomycota</taxon>
        <taxon>Pezizomycotina</taxon>
        <taxon>Dothideomycetes</taxon>
        <taxon>Dothideomycetidae</taxon>
        <taxon>Mycosphaerellales</taxon>
        <taxon>Mycosphaerellaceae</taxon>
        <taxon>Sphaerulina</taxon>
    </lineage>
</organism>
<dbReference type="EMBL" id="KB456261">
    <property type="protein sequence ID" value="EMF16188.1"/>
    <property type="molecule type" value="Genomic_DNA"/>
</dbReference>
<feature type="region of interest" description="Disordered" evidence="1">
    <location>
        <begin position="304"/>
        <end position="341"/>
    </location>
</feature>
<dbReference type="AlphaFoldDB" id="M3CR99"/>
<keyword evidence="3" id="KW-1185">Reference proteome</keyword>
<name>M3CR99_SPHMS</name>
<evidence type="ECO:0000313" key="2">
    <source>
        <dbReference type="EMBL" id="EMF16188.1"/>
    </source>
</evidence>
<proteinExistence type="predicted"/>
<evidence type="ECO:0000313" key="3">
    <source>
        <dbReference type="Proteomes" id="UP000016931"/>
    </source>
</evidence>